<evidence type="ECO:0000313" key="5">
    <source>
        <dbReference type="EMBL" id="MFB8771792.1"/>
    </source>
</evidence>
<accession>A0ABV5E4M3</accession>
<dbReference type="InterPro" id="IPR036239">
    <property type="entry name" value="PrenylTrfase-like_sf"/>
</dbReference>
<proteinExistence type="inferred from homology"/>
<keyword evidence="6" id="KW-1185">Reference proteome</keyword>
<evidence type="ECO:0000256" key="2">
    <source>
        <dbReference type="ARBA" id="ARBA00022602"/>
    </source>
</evidence>
<dbReference type="InterPro" id="IPR003533">
    <property type="entry name" value="Doublecortin_dom"/>
</dbReference>
<evidence type="ECO:0000256" key="1">
    <source>
        <dbReference type="ARBA" id="ARBA00005368"/>
    </source>
</evidence>
<dbReference type="Proteomes" id="UP001585080">
    <property type="component" value="Unassembled WGS sequence"/>
</dbReference>
<keyword evidence="2" id="KW-0637">Prenyltransferase</keyword>
<dbReference type="SFLD" id="SFLDS00036">
    <property type="entry name" value="Aromatic_Prenyltransferase"/>
    <property type="match status" value="1"/>
</dbReference>
<dbReference type="RefSeq" id="WP_376730814.1">
    <property type="nucleotide sequence ID" value="NZ_JAYMRP010000002.1"/>
</dbReference>
<dbReference type="SFLD" id="SFLDG01163">
    <property type="entry name" value="II"/>
    <property type="match status" value="1"/>
</dbReference>
<comment type="similarity">
    <text evidence="1">Belongs to the aromatic prenyltransferase family.</text>
</comment>
<dbReference type="CDD" id="cd13931">
    <property type="entry name" value="PT-CloQ_NphB"/>
    <property type="match status" value="1"/>
</dbReference>
<sequence>MARGVGAEELYSAIEKSARLADTPCAREKVLPVLRAYEDAFVADGGIVFSVQTGGQESRDLEYTIQLSASGDPYERALSGGFVTRTDHPVDALLTDLRDRVSIDLFAVDGGVVGGFKKLYAVFPRDLRNVSSLAEIPSMPRSLAEHSEYFSRYGLEKSAVIGVDYRRRTMNVYFQLPVPGALEARSVRSMLDEIGIPEPDERMVEYACRSYRVYATLSWDLPGIQRISFAPAPRRGLDLSGLPTRPEPEIERFMNEAPYTYEGDPIRTSVVKWSGDSERLDLGSYYQMSPLQLKAVMASEQAPA</sequence>
<name>A0ABV5E4M3_9ACTN</name>
<dbReference type="Pfam" id="PF11468">
    <property type="entry name" value="PTase_Orf2"/>
    <property type="match status" value="1"/>
</dbReference>
<reference evidence="5 6" key="1">
    <citation type="submission" date="2024-01" db="EMBL/GenBank/DDBJ databases">
        <title>Genome mining of biosynthetic gene clusters to explore secondary metabolites of Streptomyces sp.</title>
        <authorList>
            <person name="Baig A."/>
            <person name="Ajitkumar Shintre N."/>
            <person name="Kumar H."/>
            <person name="Anbarasu A."/>
            <person name="Ramaiah S."/>
        </authorList>
    </citation>
    <scope>NUCLEOTIDE SEQUENCE [LARGE SCALE GENOMIC DNA]</scope>
    <source>
        <strain evidence="5 6">A57</strain>
    </source>
</reference>
<evidence type="ECO:0000256" key="3">
    <source>
        <dbReference type="ARBA" id="ARBA00022679"/>
    </source>
</evidence>
<dbReference type="InterPro" id="IPR033964">
    <property type="entry name" value="ABBA"/>
</dbReference>
<dbReference type="EMBL" id="JAYMRP010000002">
    <property type="protein sequence ID" value="MFB8771792.1"/>
    <property type="molecule type" value="Genomic_DNA"/>
</dbReference>
<dbReference type="SUPFAM" id="SSF143492">
    <property type="entry name" value="Prenyltransferase-like"/>
    <property type="match status" value="1"/>
</dbReference>
<keyword evidence="3" id="KW-0808">Transferase</keyword>
<protein>
    <submittedName>
        <fullName evidence="5">Aromatic prenyltransferase</fullName>
    </submittedName>
</protein>
<gene>
    <name evidence="5" type="ORF">VSS16_03380</name>
</gene>
<dbReference type="InterPro" id="IPR020965">
    <property type="entry name" value="Prenyltransferase_CloQ"/>
</dbReference>
<dbReference type="PROSITE" id="PS50309">
    <property type="entry name" value="DC"/>
    <property type="match status" value="1"/>
</dbReference>
<evidence type="ECO:0000259" key="4">
    <source>
        <dbReference type="PROSITE" id="PS50309"/>
    </source>
</evidence>
<organism evidence="5 6">
    <name type="scientific">Streptomyces broussonetiae</name>
    <dbReference type="NCBI Taxonomy" id="2686304"/>
    <lineage>
        <taxon>Bacteria</taxon>
        <taxon>Bacillati</taxon>
        <taxon>Actinomycetota</taxon>
        <taxon>Actinomycetes</taxon>
        <taxon>Kitasatosporales</taxon>
        <taxon>Streptomycetaceae</taxon>
        <taxon>Streptomyces</taxon>
    </lineage>
</organism>
<feature type="domain" description="Doublecortin" evidence="4">
    <location>
        <begin position="63"/>
        <end position="156"/>
    </location>
</feature>
<comment type="caution">
    <text evidence="5">The sequence shown here is derived from an EMBL/GenBank/DDBJ whole genome shotgun (WGS) entry which is preliminary data.</text>
</comment>
<evidence type="ECO:0000313" key="6">
    <source>
        <dbReference type="Proteomes" id="UP001585080"/>
    </source>
</evidence>